<keyword evidence="2" id="KW-1185">Reference proteome</keyword>
<gene>
    <name evidence="1" type="ORF">RPERSI_LOCUS13190</name>
</gene>
<sequence>MLKNNLQKTVLLVVGRLKIRSSRIPYIVTSDIKWTYSNNESQSSSTS</sequence>
<evidence type="ECO:0000313" key="2">
    <source>
        <dbReference type="Proteomes" id="UP000789920"/>
    </source>
</evidence>
<reference evidence="1" key="1">
    <citation type="submission" date="2021-06" db="EMBL/GenBank/DDBJ databases">
        <authorList>
            <person name="Kallberg Y."/>
            <person name="Tangrot J."/>
            <person name="Rosling A."/>
        </authorList>
    </citation>
    <scope>NUCLEOTIDE SEQUENCE</scope>
    <source>
        <strain evidence="1">MA461A</strain>
    </source>
</reference>
<evidence type="ECO:0000313" key="1">
    <source>
        <dbReference type="EMBL" id="CAG8741351.1"/>
    </source>
</evidence>
<organism evidence="1 2">
    <name type="scientific">Racocetra persica</name>
    <dbReference type="NCBI Taxonomy" id="160502"/>
    <lineage>
        <taxon>Eukaryota</taxon>
        <taxon>Fungi</taxon>
        <taxon>Fungi incertae sedis</taxon>
        <taxon>Mucoromycota</taxon>
        <taxon>Glomeromycotina</taxon>
        <taxon>Glomeromycetes</taxon>
        <taxon>Diversisporales</taxon>
        <taxon>Gigasporaceae</taxon>
        <taxon>Racocetra</taxon>
    </lineage>
</organism>
<comment type="caution">
    <text evidence="1">The sequence shown here is derived from an EMBL/GenBank/DDBJ whole genome shotgun (WGS) entry which is preliminary data.</text>
</comment>
<feature type="non-terminal residue" evidence="1">
    <location>
        <position position="47"/>
    </location>
</feature>
<proteinExistence type="predicted"/>
<name>A0ACA9Q997_9GLOM</name>
<accession>A0ACA9Q997</accession>
<dbReference type="EMBL" id="CAJVQC010028996">
    <property type="protein sequence ID" value="CAG8741351.1"/>
    <property type="molecule type" value="Genomic_DNA"/>
</dbReference>
<dbReference type="Proteomes" id="UP000789920">
    <property type="component" value="Unassembled WGS sequence"/>
</dbReference>
<protein>
    <submittedName>
        <fullName evidence="1">31400_t:CDS:1</fullName>
    </submittedName>
</protein>